<dbReference type="SMART" id="SM00418">
    <property type="entry name" value="HTH_ARSR"/>
    <property type="match status" value="1"/>
</dbReference>
<keyword evidence="3" id="KW-0804">Transcription</keyword>
<sequence>MNDAFKALADPTRRKILQLLKEKSMSAGEVAEHFQISKPSISHHLNILKQAGLVLDERQGQNIIYTLHTTVVADVISWMFSIAHSDAPAKQNANDIKDTEESE</sequence>
<proteinExistence type="predicted"/>
<dbReference type="InterPro" id="IPR051081">
    <property type="entry name" value="HTH_MetalResp_TranReg"/>
</dbReference>
<organism evidence="5 6">
    <name type="scientific">Paenibacillus terrae</name>
    <dbReference type="NCBI Taxonomy" id="159743"/>
    <lineage>
        <taxon>Bacteria</taxon>
        <taxon>Bacillati</taxon>
        <taxon>Bacillota</taxon>
        <taxon>Bacilli</taxon>
        <taxon>Bacillales</taxon>
        <taxon>Paenibacillaceae</taxon>
        <taxon>Paenibacillus</taxon>
    </lineage>
</organism>
<dbReference type="SUPFAM" id="SSF46785">
    <property type="entry name" value="Winged helix' DNA-binding domain"/>
    <property type="match status" value="1"/>
</dbReference>
<dbReference type="InterPro" id="IPR036390">
    <property type="entry name" value="WH_DNA-bd_sf"/>
</dbReference>
<dbReference type="OrthoDB" id="9799175at2"/>
<dbReference type="AlphaFoldDB" id="A0A0D7X115"/>
<dbReference type="NCBIfam" id="NF033788">
    <property type="entry name" value="HTH_metalloreg"/>
    <property type="match status" value="1"/>
</dbReference>
<dbReference type="InterPro" id="IPR036388">
    <property type="entry name" value="WH-like_DNA-bd_sf"/>
</dbReference>
<dbReference type="InterPro" id="IPR001845">
    <property type="entry name" value="HTH_ArsR_DNA-bd_dom"/>
</dbReference>
<evidence type="ECO:0000256" key="1">
    <source>
        <dbReference type="ARBA" id="ARBA00023015"/>
    </source>
</evidence>
<dbReference type="GO" id="GO:0003700">
    <property type="term" value="F:DNA-binding transcription factor activity"/>
    <property type="evidence" value="ECO:0007669"/>
    <property type="project" value="InterPro"/>
</dbReference>
<dbReference type="Proteomes" id="UP000032534">
    <property type="component" value="Unassembled WGS sequence"/>
</dbReference>
<dbReference type="PANTHER" id="PTHR33154:SF33">
    <property type="entry name" value="TRANSCRIPTIONAL REPRESSOR SDPR"/>
    <property type="match status" value="1"/>
</dbReference>
<dbReference type="InterPro" id="IPR047796">
    <property type="entry name" value="SdpR-like_repress"/>
</dbReference>
<dbReference type="PANTHER" id="PTHR33154">
    <property type="entry name" value="TRANSCRIPTIONAL REGULATOR, ARSR FAMILY"/>
    <property type="match status" value="1"/>
</dbReference>
<dbReference type="RefSeq" id="WP_044647026.1">
    <property type="nucleotide sequence ID" value="NZ_JTHP01000031.1"/>
</dbReference>
<keyword evidence="2" id="KW-0238">DNA-binding</keyword>
<dbReference type="Gene3D" id="1.10.10.10">
    <property type="entry name" value="Winged helix-like DNA-binding domain superfamily/Winged helix DNA-binding domain"/>
    <property type="match status" value="1"/>
</dbReference>
<feature type="domain" description="HTH arsR-type" evidence="4">
    <location>
        <begin position="1"/>
        <end position="87"/>
    </location>
</feature>
<dbReference type="InterPro" id="IPR011991">
    <property type="entry name" value="ArsR-like_HTH"/>
</dbReference>
<gene>
    <name evidence="5" type="ORF">QD47_15660</name>
</gene>
<protein>
    <submittedName>
        <fullName evidence="5">ArsR family transcriptional regulator</fullName>
    </submittedName>
</protein>
<name>A0A0D7X115_9BACL</name>
<reference evidence="5 6" key="1">
    <citation type="submission" date="2014-11" db="EMBL/GenBank/DDBJ databases">
        <title>Draft Genome Sequences of Paenibacillus polymyxa NRRL B-30509 and Paenibacillus terrae NRRL B-30644, Strains from a Poultry Environment that Produce Tridecaptin A and Paenicidins.</title>
        <authorList>
            <person name="van Belkum M.J."/>
            <person name="Lohans C.T."/>
            <person name="Vederas J.C."/>
        </authorList>
    </citation>
    <scope>NUCLEOTIDE SEQUENCE [LARGE SCALE GENOMIC DNA]</scope>
    <source>
        <strain evidence="5 6">NRRL B-30644</strain>
    </source>
</reference>
<dbReference type="PATRIC" id="fig|159743.3.peg.3488"/>
<comment type="caution">
    <text evidence="5">The sequence shown here is derived from an EMBL/GenBank/DDBJ whole genome shotgun (WGS) entry which is preliminary data.</text>
</comment>
<dbReference type="CDD" id="cd00090">
    <property type="entry name" value="HTH_ARSR"/>
    <property type="match status" value="1"/>
</dbReference>
<evidence type="ECO:0000256" key="3">
    <source>
        <dbReference type="ARBA" id="ARBA00023163"/>
    </source>
</evidence>
<dbReference type="PRINTS" id="PR00778">
    <property type="entry name" value="HTHARSR"/>
</dbReference>
<evidence type="ECO:0000259" key="4">
    <source>
        <dbReference type="PROSITE" id="PS50987"/>
    </source>
</evidence>
<evidence type="ECO:0000256" key="2">
    <source>
        <dbReference type="ARBA" id="ARBA00023125"/>
    </source>
</evidence>
<dbReference type="NCBIfam" id="NF033789">
    <property type="entry name" value="repress_SdpR"/>
    <property type="match status" value="1"/>
</dbReference>
<evidence type="ECO:0000313" key="6">
    <source>
        <dbReference type="Proteomes" id="UP000032534"/>
    </source>
</evidence>
<evidence type="ECO:0000313" key="5">
    <source>
        <dbReference type="EMBL" id="KJD44678.1"/>
    </source>
</evidence>
<dbReference type="PROSITE" id="PS50987">
    <property type="entry name" value="HTH_ARSR_2"/>
    <property type="match status" value="1"/>
</dbReference>
<dbReference type="GO" id="GO:0003677">
    <property type="term" value="F:DNA binding"/>
    <property type="evidence" value="ECO:0007669"/>
    <property type="project" value="UniProtKB-KW"/>
</dbReference>
<keyword evidence="6" id="KW-1185">Reference proteome</keyword>
<accession>A0A0D7X115</accession>
<dbReference type="Pfam" id="PF01022">
    <property type="entry name" value="HTH_5"/>
    <property type="match status" value="1"/>
</dbReference>
<dbReference type="EMBL" id="JTHP01000031">
    <property type="protein sequence ID" value="KJD44678.1"/>
    <property type="molecule type" value="Genomic_DNA"/>
</dbReference>
<keyword evidence="1" id="KW-0805">Transcription regulation</keyword>